<dbReference type="AlphaFoldDB" id="A0A1G2H5I9"/>
<feature type="transmembrane region" description="Helical" evidence="1">
    <location>
        <begin position="20"/>
        <end position="45"/>
    </location>
</feature>
<comment type="caution">
    <text evidence="2">The sequence shown here is derived from an EMBL/GenBank/DDBJ whole genome shotgun (WGS) entry which is preliminary data.</text>
</comment>
<evidence type="ECO:0008006" key="4">
    <source>
        <dbReference type="Google" id="ProtNLM"/>
    </source>
</evidence>
<reference evidence="2 3" key="1">
    <citation type="journal article" date="2016" name="Nat. Commun.">
        <title>Thousands of microbial genomes shed light on interconnected biogeochemical processes in an aquifer system.</title>
        <authorList>
            <person name="Anantharaman K."/>
            <person name="Brown C.T."/>
            <person name="Hug L.A."/>
            <person name="Sharon I."/>
            <person name="Castelle C.J."/>
            <person name="Probst A.J."/>
            <person name="Thomas B.C."/>
            <person name="Singh A."/>
            <person name="Wilkins M.J."/>
            <person name="Karaoz U."/>
            <person name="Brodie E.L."/>
            <person name="Williams K.H."/>
            <person name="Hubbard S.S."/>
            <person name="Banfield J.F."/>
        </authorList>
    </citation>
    <scope>NUCLEOTIDE SEQUENCE [LARGE SCALE GENOMIC DNA]</scope>
</reference>
<name>A0A1G2H5I9_9BACT</name>
<dbReference type="Proteomes" id="UP000177932">
    <property type="component" value="Unassembled WGS sequence"/>
</dbReference>
<accession>A0A1G2H5I9</accession>
<protein>
    <recommendedName>
        <fullName evidence="4">Type 4 fimbrial biogenesis protein PilX N-terminal domain-containing protein</fullName>
    </recommendedName>
</protein>
<evidence type="ECO:0000313" key="3">
    <source>
        <dbReference type="Proteomes" id="UP000177932"/>
    </source>
</evidence>
<evidence type="ECO:0000256" key="1">
    <source>
        <dbReference type="SAM" id="Phobius"/>
    </source>
</evidence>
<gene>
    <name evidence="2" type="ORF">A2827_00755</name>
</gene>
<dbReference type="STRING" id="1802158.A2827_00755"/>
<dbReference type="EMBL" id="MHOD01000023">
    <property type="protein sequence ID" value="OGZ57737.1"/>
    <property type="molecule type" value="Genomic_DNA"/>
</dbReference>
<keyword evidence="1" id="KW-0812">Transmembrane</keyword>
<organism evidence="2 3">
    <name type="scientific">Candidatus Spechtbacteria bacterium RIFCSPHIGHO2_01_FULL_43_30</name>
    <dbReference type="NCBI Taxonomy" id="1802158"/>
    <lineage>
        <taxon>Bacteria</taxon>
        <taxon>Candidatus Spechtiibacteriota</taxon>
    </lineage>
</organism>
<evidence type="ECO:0000313" key="2">
    <source>
        <dbReference type="EMBL" id="OGZ57737.1"/>
    </source>
</evidence>
<sequence length="418" mass="43795">MRILSLRDKNLTTNSSQKGVIAILVIIVVMTAAAGISLSVVFAFLNKIKTVKDLSSSYESVYAAESGIEDALFRLGSGSSWVSPYTLQVGDALTEVTISSISGGVQTITSEGVSQNRFRRVQAVYEISSVTPGFFFGAQVGDLGIEMENNSQIVGNVFSNGDIEMENDALITGTVKISDAGNQLSGGDIGGDAYVDTCINASVGGTLYALTSSGCGVFVSESPPVPIPLPIPSATIDDWKADAEAGGTTTGNYNRSSGTSSLGPRKIAGNMTIQNDAQVILTGTVWVTGDVIIKNNTQVRVDSGYETMSGVFISDGNITLENNSISSGSGQAGSYLMYISTSSEDPAIIIKNNAIVDILYASSQFVQVENNAAMREITGNGLRIKNNATVTYEIGLQDAAFISGPSGGWTVTSWKEIP</sequence>
<keyword evidence="1" id="KW-1133">Transmembrane helix</keyword>
<keyword evidence="1" id="KW-0472">Membrane</keyword>
<proteinExistence type="predicted"/>